<reference evidence="2" key="2">
    <citation type="submission" date="2025-09" db="UniProtKB">
        <authorList>
            <consortium name="Ensembl"/>
        </authorList>
    </citation>
    <scope>IDENTIFICATION</scope>
</reference>
<dbReference type="PANTHER" id="PTHR19944:SF99">
    <property type="entry name" value="HLA CLASS II HISTOCOMPATIBILITY ANTIGEN, DRB1 BETA CHAIN"/>
    <property type="match status" value="1"/>
</dbReference>
<dbReference type="InterPro" id="IPR007110">
    <property type="entry name" value="Ig-like_dom"/>
</dbReference>
<dbReference type="Pfam" id="PF07654">
    <property type="entry name" value="C1-set"/>
    <property type="match status" value="1"/>
</dbReference>
<name>A0A8C4Y5W7_9SAUR</name>
<sequence length="198" mass="20996">APNGCSCRPLGAAGAVLGVGAACRAPGQPKVKVSPTKSGSKPHSHLLVCSVTGFYPSGIEIKWLKNGQEQMAGVVATELLQNGDWTFQILVMLDTSINPKEGGRYSCLVDHSSLPEPLNVFWGEERAECLSGRGGGEYTKGGRARVETPLSLSKGKTPLADTVKMSPLFWAGAGPPWSLMSSLLKKRVMCVTTREPKS</sequence>
<keyword evidence="3" id="KW-1185">Reference proteome</keyword>
<dbReference type="OrthoDB" id="9940220at2759"/>
<evidence type="ECO:0000313" key="3">
    <source>
        <dbReference type="Proteomes" id="UP000694390"/>
    </source>
</evidence>
<dbReference type="InterPro" id="IPR036179">
    <property type="entry name" value="Ig-like_dom_sf"/>
</dbReference>
<organism evidence="2 3">
    <name type="scientific">Gopherus evgoodei</name>
    <name type="common">Goodes thornscrub tortoise</name>
    <dbReference type="NCBI Taxonomy" id="1825980"/>
    <lineage>
        <taxon>Eukaryota</taxon>
        <taxon>Metazoa</taxon>
        <taxon>Chordata</taxon>
        <taxon>Craniata</taxon>
        <taxon>Vertebrata</taxon>
        <taxon>Euteleostomi</taxon>
        <taxon>Archelosauria</taxon>
        <taxon>Testudinata</taxon>
        <taxon>Testudines</taxon>
        <taxon>Cryptodira</taxon>
        <taxon>Durocryptodira</taxon>
        <taxon>Testudinoidea</taxon>
        <taxon>Testudinidae</taxon>
        <taxon>Gopherus</taxon>
    </lineage>
</organism>
<dbReference type="AlphaFoldDB" id="A0A8C4Y5W7"/>
<dbReference type="InterPro" id="IPR003006">
    <property type="entry name" value="Ig/MHC_CS"/>
</dbReference>
<evidence type="ECO:0000259" key="1">
    <source>
        <dbReference type="PROSITE" id="PS50835"/>
    </source>
</evidence>
<dbReference type="CDD" id="cd05766">
    <property type="entry name" value="IgC1_MHC_II_beta"/>
    <property type="match status" value="1"/>
</dbReference>
<dbReference type="SUPFAM" id="SSF48726">
    <property type="entry name" value="Immunoglobulin"/>
    <property type="match status" value="1"/>
</dbReference>
<dbReference type="InterPro" id="IPR003597">
    <property type="entry name" value="Ig_C1-set"/>
</dbReference>
<dbReference type="Proteomes" id="UP000694390">
    <property type="component" value="Unassembled WGS sequence"/>
</dbReference>
<dbReference type="SMART" id="SM00407">
    <property type="entry name" value="IGc1"/>
    <property type="match status" value="1"/>
</dbReference>
<accession>A0A8C4Y5W7</accession>
<dbReference type="Gene3D" id="2.60.40.10">
    <property type="entry name" value="Immunoglobulins"/>
    <property type="match status" value="1"/>
</dbReference>
<dbReference type="PANTHER" id="PTHR19944">
    <property type="entry name" value="MHC CLASS II-RELATED"/>
    <property type="match status" value="1"/>
</dbReference>
<protein>
    <recommendedName>
        <fullName evidence="1">Ig-like domain-containing protein</fullName>
    </recommendedName>
</protein>
<feature type="domain" description="Ig-like" evidence="1">
    <location>
        <begin position="29"/>
        <end position="119"/>
    </location>
</feature>
<dbReference type="Ensembl" id="ENSGEVT00005021583.1">
    <property type="protein sequence ID" value="ENSGEVP00005020554.1"/>
    <property type="gene ID" value="ENSGEVG00005014572.1"/>
</dbReference>
<dbReference type="PROSITE" id="PS00290">
    <property type="entry name" value="IG_MHC"/>
    <property type="match status" value="1"/>
</dbReference>
<dbReference type="InterPro" id="IPR013783">
    <property type="entry name" value="Ig-like_fold"/>
</dbReference>
<dbReference type="GeneTree" id="ENSGT00950000183127"/>
<reference evidence="2" key="1">
    <citation type="submission" date="2025-08" db="UniProtKB">
        <authorList>
            <consortium name="Ensembl"/>
        </authorList>
    </citation>
    <scope>IDENTIFICATION</scope>
</reference>
<dbReference type="PROSITE" id="PS50835">
    <property type="entry name" value="IG_LIKE"/>
    <property type="match status" value="1"/>
</dbReference>
<dbReference type="InterPro" id="IPR050160">
    <property type="entry name" value="MHC/Immunoglobulin"/>
</dbReference>
<evidence type="ECO:0000313" key="2">
    <source>
        <dbReference type="Ensembl" id="ENSGEVP00005020554.1"/>
    </source>
</evidence>
<proteinExistence type="predicted"/>